<dbReference type="PROSITE" id="PS00518">
    <property type="entry name" value="ZF_RING_1"/>
    <property type="match status" value="1"/>
</dbReference>
<dbReference type="InterPro" id="IPR001841">
    <property type="entry name" value="Znf_RING"/>
</dbReference>
<evidence type="ECO:0000256" key="3">
    <source>
        <dbReference type="ARBA" id="ARBA00004906"/>
    </source>
</evidence>
<evidence type="ECO:0000256" key="6">
    <source>
        <dbReference type="ARBA" id="ARBA00022723"/>
    </source>
</evidence>
<dbReference type="GO" id="GO:0061630">
    <property type="term" value="F:ubiquitin protein ligase activity"/>
    <property type="evidence" value="ECO:0007669"/>
    <property type="project" value="UniProtKB-EC"/>
</dbReference>
<dbReference type="InterPro" id="IPR013956">
    <property type="entry name" value="E3_ubiquit_lig_Bre1"/>
</dbReference>
<feature type="compositionally biased region" description="Polar residues" evidence="16">
    <location>
        <begin position="1"/>
        <end position="21"/>
    </location>
</feature>
<dbReference type="Pfam" id="PF00097">
    <property type="entry name" value="zf-C3HC4"/>
    <property type="match status" value="1"/>
</dbReference>
<evidence type="ECO:0000256" key="1">
    <source>
        <dbReference type="ARBA" id="ARBA00000900"/>
    </source>
</evidence>
<evidence type="ECO:0000256" key="14">
    <source>
        <dbReference type="RuleBase" id="RU365038"/>
    </source>
</evidence>
<evidence type="ECO:0000256" key="9">
    <source>
        <dbReference type="ARBA" id="ARBA00022833"/>
    </source>
</evidence>
<keyword evidence="6 14" id="KW-0479">Metal-binding</keyword>
<dbReference type="GO" id="GO:0033503">
    <property type="term" value="C:HULC complex"/>
    <property type="evidence" value="ECO:0007669"/>
    <property type="project" value="TreeGrafter"/>
</dbReference>
<evidence type="ECO:0000259" key="17">
    <source>
        <dbReference type="PROSITE" id="PS50089"/>
    </source>
</evidence>
<dbReference type="Pfam" id="PF26052">
    <property type="entry name" value="BRE1B"/>
    <property type="match status" value="1"/>
</dbReference>
<evidence type="ECO:0000256" key="11">
    <source>
        <dbReference type="ARBA" id="ARBA00023054"/>
    </source>
</evidence>
<dbReference type="InterPro" id="IPR018957">
    <property type="entry name" value="Znf_C3HC4_RING-type"/>
</dbReference>
<dbReference type="InterPro" id="IPR058642">
    <property type="entry name" value="BRE1A/B-like_dom"/>
</dbReference>
<evidence type="ECO:0000256" key="16">
    <source>
        <dbReference type="SAM" id="MobiDB-lite"/>
    </source>
</evidence>
<keyword evidence="10 14" id="KW-0156">Chromatin regulator</keyword>
<keyword evidence="7 13" id="KW-0863">Zinc-finger</keyword>
<proteinExistence type="inferred from homology"/>
<feature type="coiled-coil region" evidence="15">
    <location>
        <begin position="561"/>
        <end position="595"/>
    </location>
</feature>
<dbReference type="GO" id="GO:0008270">
    <property type="term" value="F:zinc ion binding"/>
    <property type="evidence" value="ECO:0007669"/>
    <property type="project" value="UniProtKB-KW"/>
</dbReference>
<comment type="pathway">
    <text evidence="3 14">Protein modification; protein ubiquitination.</text>
</comment>
<dbReference type="PANTHER" id="PTHR23163">
    <property type="entry name" value="RING FINGER PROTEIN-RELATED"/>
    <property type="match status" value="1"/>
</dbReference>
<evidence type="ECO:0000256" key="2">
    <source>
        <dbReference type="ARBA" id="ARBA00004123"/>
    </source>
</evidence>
<dbReference type="GO" id="GO:0016567">
    <property type="term" value="P:protein ubiquitination"/>
    <property type="evidence" value="ECO:0007669"/>
    <property type="project" value="UniProtKB-UniRule"/>
</dbReference>
<keyword evidence="5 14" id="KW-0808">Transferase</keyword>
<dbReference type="WBParaSite" id="nRc.2.0.1.t36623-RA">
    <property type="protein sequence ID" value="nRc.2.0.1.t36623-RA"/>
    <property type="gene ID" value="nRc.2.0.1.g36623"/>
</dbReference>
<evidence type="ECO:0000256" key="13">
    <source>
        <dbReference type="PROSITE-ProRule" id="PRU00175"/>
    </source>
</evidence>
<dbReference type="AlphaFoldDB" id="A0A915KCW5"/>
<feature type="coiled-coil region" evidence="15">
    <location>
        <begin position="643"/>
        <end position="803"/>
    </location>
</feature>
<dbReference type="SMART" id="SM00184">
    <property type="entry name" value="RING"/>
    <property type="match status" value="1"/>
</dbReference>
<evidence type="ECO:0000256" key="7">
    <source>
        <dbReference type="ARBA" id="ARBA00022771"/>
    </source>
</evidence>
<evidence type="ECO:0000256" key="10">
    <source>
        <dbReference type="ARBA" id="ARBA00022853"/>
    </source>
</evidence>
<dbReference type="GO" id="GO:0005634">
    <property type="term" value="C:nucleus"/>
    <property type="evidence" value="ECO:0007669"/>
    <property type="project" value="UniProtKB-SubCell"/>
</dbReference>
<keyword evidence="8 14" id="KW-0833">Ubl conjugation pathway</keyword>
<feature type="domain" description="RING-type" evidence="17">
    <location>
        <begin position="863"/>
        <end position="902"/>
    </location>
</feature>
<organism evidence="18 19">
    <name type="scientific">Romanomermis culicivorax</name>
    <name type="common">Nematode worm</name>
    <dbReference type="NCBI Taxonomy" id="13658"/>
    <lineage>
        <taxon>Eukaryota</taxon>
        <taxon>Metazoa</taxon>
        <taxon>Ecdysozoa</taxon>
        <taxon>Nematoda</taxon>
        <taxon>Enoplea</taxon>
        <taxon>Dorylaimia</taxon>
        <taxon>Mermithida</taxon>
        <taxon>Mermithoidea</taxon>
        <taxon>Mermithidae</taxon>
        <taxon>Romanomermis</taxon>
    </lineage>
</organism>
<keyword evidence="9 14" id="KW-0862">Zinc</keyword>
<keyword evidence="18" id="KW-1185">Reference proteome</keyword>
<comment type="catalytic activity">
    <reaction evidence="1 14">
        <text>S-ubiquitinyl-[E2 ubiquitin-conjugating enzyme]-L-cysteine + [acceptor protein]-L-lysine = [E2 ubiquitin-conjugating enzyme]-L-cysteine + N(6)-ubiquitinyl-[acceptor protein]-L-lysine.</text>
        <dbReference type="EC" id="2.3.2.27"/>
    </reaction>
</comment>
<feature type="coiled-coil region" evidence="15">
    <location>
        <begin position="186"/>
        <end position="276"/>
    </location>
</feature>
<comment type="subcellular location">
    <subcellularLocation>
        <location evidence="2 14">Nucleus</location>
    </subcellularLocation>
</comment>
<feature type="region of interest" description="Disordered" evidence="16">
    <location>
        <begin position="1"/>
        <end position="29"/>
    </location>
</feature>
<comment type="similarity">
    <text evidence="4 14">Belongs to the BRE1 family.</text>
</comment>
<dbReference type="PANTHER" id="PTHR23163:SF0">
    <property type="entry name" value="E3 UBIQUITIN-PROTEIN LIGASE BRE1"/>
    <property type="match status" value="1"/>
</dbReference>
<dbReference type="InterPro" id="IPR013083">
    <property type="entry name" value="Znf_RING/FYVE/PHD"/>
</dbReference>
<sequence>MASKRANSQENDQNDSRSSGVPSPASKKPRLVTFEPVRLPAISTVSELDRHTLVFQNRKLYERLDQKKRVERELRLRIDKLEQRQNRDDVFLCIINRHWNRLDEDVRLLLQRFDSETDVEGEWDREELDRELTQRVEFSKRDIAKLVKAFDRISQRNAKLTQIMRDVKENSSSDRDAVNGELLAENLSLRQDNQRLQSLISKVQEKNHSLSNNNSRFKDRLNAAETKLDECKKEIEESDFQLEKALSYSDKLEYQLKEMQCKLQQAEIKVAISEKKGSTTASTAPPTTNNQTMINALISTANQQRDEKSLSGAILDENKVTELTESLEEQRELASGRLMELQELTDRHVKTLQYVEQLKTELSHVPEDSVLKSTQYCQLQTQFSVLHNESLQCRTQLDDIRNQLIATKVAHLKQIEQMESEELLAQKQLRAEMVQLEDQLSQVRREYEMLRVEFEQNLAANEQSGPLNKEMRQLLASYKVQNGQFRSEVQRFKRKWKEAVSTIAKVQKELDTERKSHENCIHIALNPVLACLDGSENCHDSVPTDHDIPSVSVDDEIEMSEELMKMEARDLRKLVKKTERKCAELDSSLQAYKLASNEDEASKAEALKRLKLENLKLKLYVAFIAKKRGKDLLPNMDEPIKHSKKLEEQIDKLKKEVASCKQEEETLLNEMEVTGQAFEEMQEQNVRLVQQLKEKDDANFKLMSDRIKTNQQHKLLREEKDLLQDQVIALQNQVEAQNLVVRKLEEKENLLQQQLATLEKEIASRQQATDLHRRKAIEGAQSLADLKLQVEKLSAQLTEAQLAIATKTAGLEDESFKITRLQEEISVQRKRLERSKKYEKASGGTTDEILLEEIRELKEHLTCPSCKVRRKDGVLTKCYHVFCMDCLKTRYETRQRKCPKCNAAFGANDFKRIYIG</sequence>
<evidence type="ECO:0000256" key="15">
    <source>
        <dbReference type="SAM" id="Coils"/>
    </source>
</evidence>
<evidence type="ECO:0000313" key="18">
    <source>
        <dbReference type="Proteomes" id="UP000887565"/>
    </source>
</evidence>
<dbReference type="PROSITE" id="PS50089">
    <property type="entry name" value="ZF_RING_2"/>
    <property type="match status" value="1"/>
</dbReference>
<dbReference type="SUPFAM" id="SSF57850">
    <property type="entry name" value="RING/U-box"/>
    <property type="match status" value="1"/>
</dbReference>
<reference evidence="19" key="1">
    <citation type="submission" date="2022-11" db="UniProtKB">
        <authorList>
            <consortium name="WormBaseParasite"/>
        </authorList>
    </citation>
    <scope>IDENTIFICATION</scope>
</reference>
<keyword evidence="12 14" id="KW-0539">Nucleus</keyword>
<evidence type="ECO:0000256" key="8">
    <source>
        <dbReference type="ARBA" id="ARBA00022786"/>
    </source>
</evidence>
<evidence type="ECO:0000256" key="4">
    <source>
        <dbReference type="ARBA" id="ARBA00005555"/>
    </source>
</evidence>
<evidence type="ECO:0000256" key="5">
    <source>
        <dbReference type="ARBA" id="ARBA00022679"/>
    </source>
</evidence>
<dbReference type="Proteomes" id="UP000887565">
    <property type="component" value="Unplaced"/>
</dbReference>
<evidence type="ECO:0000313" key="19">
    <source>
        <dbReference type="WBParaSite" id="nRc.2.0.1.t36623-RA"/>
    </source>
</evidence>
<dbReference type="InterPro" id="IPR017907">
    <property type="entry name" value="Znf_RING_CS"/>
</dbReference>
<evidence type="ECO:0000256" key="12">
    <source>
        <dbReference type="ARBA" id="ARBA00023242"/>
    </source>
</evidence>
<accession>A0A915KCW5</accession>
<keyword evidence="11 14" id="KW-0175">Coiled coil</keyword>
<feature type="coiled-coil region" evidence="15">
    <location>
        <begin position="401"/>
        <end position="453"/>
    </location>
</feature>
<dbReference type="GO" id="GO:0006325">
    <property type="term" value="P:chromatin organization"/>
    <property type="evidence" value="ECO:0007669"/>
    <property type="project" value="UniProtKB-KW"/>
</dbReference>
<protein>
    <recommendedName>
        <fullName evidence="14">E3 ubiquitin protein ligase</fullName>
        <ecNumber evidence="14">2.3.2.27</ecNumber>
    </recommendedName>
</protein>
<dbReference type="OMA" id="YSNIDTR"/>
<dbReference type="EC" id="2.3.2.27" evidence="14"/>
<name>A0A915KCW5_ROMCU</name>
<dbReference type="FunFam" id="3.30.40.10:FF:000040">
    <property type="entry name" value="E3 ubiquitin protein ligase"/>
    <property type="match status" value="1"/>
</dbReference>
<dbReference type="Gene3D" id="3.30.40.10">
    <property type="entry name" value="Zinc/RING finger domain, C3HC4 (zinc finger)"/>
    <property type="match status" value="1"/>
</dbReference>